<accession>A0A1X7SV36</accession>
<dbReference type="Pfam" id="PF05168">
    <property type="entry name" value="HEPN"/>
    <property type="match status" value="1"/>
</dbReference>
<organism evidence="2">
    <name type="scientific">Amphimedon queenslandica</name>
    <name type="common">Sponge</name>
    <dbReference type="NCBI Taxonomy" id="400682"/>
    <lineage>
        <taxon>Eukaryota</taxon>
        <taxon>Metazoa</taxon>
        <taxon>Porifera</taxon>
        <taxon>Demospongiae</taxon>
        <taxon>Heteroscleromorpha</taxon>
        <taxon>Haplosclerida</taxon>
        <taxon>Niphatidae</taxon>
        <taxon>Amphimedon</taxon>
    </lineage>
</organism>
<dbReference type="STRING" id="400682.A0A1X7SV36"/>
<dbReference type="InterPro" id="IPR007842">
    <property type="entry name" value="HEPN_dom"/>
</dbReference>
<proteinExistence type="predicted"/>
<sequence length="189" mass="21707">FLSQTSCWSRRFDEWDEDLTRRLQRSRRGRENSFPIESQSFTHNISQPIADTMEARCWLKQAESDLEAMLHLNQIEGMQCQVLFQGHEACEKALKAGMYKLVGLNPANLKTHGLLVHAYAIAGMKEGDWAKLPSLVSSMEQYYLKTRYPNQHNPSVAPVDIYCCDTRSNEVQRLVNSAKKLVALIKKLF</sequence>
<dbReference type="EnsemblMetazoa" id="Aqu2.1.05855_001">
    <property type="protein sequence ID" value="Aqu2.1.05855_001"/>
    <property type="gene ID" value="Aqu2.1.05855"/>
</dbReference>
<feature type="domain" description="HEPN" evidence="1">
    <location>
        <begin position="56"/>
        <end position="187"/>
    </location>
</feature>
<dbReference type="Gene3D" id="1.20.120.330">
    <property type="entry name" value="Nucleotidyltransferases domain 2"/>
    <property type="match status" value="1"/>
</dbReference>
<dbReference type="SUPFAM" id="SSF81593">
    <property type="entry name" value="Nucleotidyltransferase substrate binding subunit/domain"/>
    <property type="match status" value="1"/>
</dbReference>
<evidence type="ECO:0000259" key="1">
    <source>
        <dbReference type="Pfam" id="PF05168"/>
    </source>
</evidence>
<dbReference type="InParanoid" id="A0A1X7SV36"/>
<dbReference type="OrthoDB" id="1262810at2759"/>
<name>A0A1X7SV36_AMPQE</name>
<dbReference type="AlphaFoldDB" id="A0A1X7SV36"/>
<reference evidence="2" key="1">
    <citation type="submission" date="2017-05" db="UniProtKB">
        <authorList>
            <consortium name="EnsemblMetazoa"/>
        </authorList>
    </citation>
    <scope>IDENTIFICATION</scope>
</reference>
<evidence type="ECO:0000313" key="2">
    <source>
        <dbReference type="EnsemblMetazoa" id="Aqu2.1.05855_001"/>
    </source>
</evidence>
<protein>
    <recommendedName>
        <fullName evidence="1">HEPN domain-containing protein</fullName>
    </recommendedName>
</protein>